<evidence type="ECO:0000256" key="6">
    <source>
        <dbReference type="ARBA" id="ARBA00023087"/>
    </source>
</evidence>
<protein>
    <submittedName>
        <fullName evidence="9">Chaplin</fullName>
    </submittedName>
</protein>
<evidence type="ECO:0000256" key="5">
    <source>
        <dbReference type="ARBA" id="ARBA00022889"/>
    </source>
</evidence>
<keyword evidence="4 7" id="KW-0732">Signal</keyword>
<feature type="domain" description="Chaplin" evidence="8">
    <location>
        <begin position="24"/>
        <end position="77"/>
    </location>
</feature>
<dbReference type="InterPro" id="IPR005528">
    <property type="entry name" value="ChpA-H"/>
</dbReference>
<dbReference type="Proteomes" id="UP001518976">
    <property type="component" value="Unassembled WGS sequence"/>
</dbReference>
<dbReference type="Pfam" id="PF03777">
    <property type="entry name" value="ChpA-C"/>
    <property type="match status" value="1"/>
</dbReference>
<accession>A0ABS3WZT4</accession>
<evidence type="ECO:0000313" key="10">
    <source>
        <dbReference type="Proteomes" id="UP001518976"/>
    </source>
</evidence>
<evidence type="ECO:0000256" key="1">
    <source>
        <dbReference type="ARBA" id="ARBA00004191"/>
    </source>
</evidence>
<name>A0ABS3WZT4_9ACTN</name>
<reference evidence="9 10" key="1">
    <citation type="submission" date="2021-02" db="EMBL/GenBank/DDBJ databases">
        <title>Streptomyces spirodelae sp. nov., isolated from duckweed.</title>
        <authorList>
            <person name="Saimee Y."/>
            <person name="Duangmal K."/>
        </authorList>
    </citation>
    <scope>NUCLEOTIDE SEQUENCE [LARGE SCALE GENOMIC DNA]</scope>
    <source>
        <strain evidence="9 10">DW4-2</strain>
    </source>
</reference>
<keyword evidence="2" id="KW-0134">Cell wall</keyword>
<proteinExistence type="predicted"/>
<keyword evidence="5" id="KW-0130">Cell adhesion</keyword>
<sequence>MRIRTTLAVGALCATALLGSTAGTAVADDPVVGKTGKSPGTLSGDNIQIPVNVGTNVCGNPVLLPLLSPAAQNYCKNKF</sequence>
<feature type="signal peptide" evidence="7">
    <location>
        <begin position="1"/>
        <end position="27"/>
    </location>
</feature>
<evidence type="ECO:0000256" key="3">
    <source>
        <dbReference type="ARBA" id="ARBA00022525"/>
    </source>
</evidence>
<evidence type="ECO:0000256" key="4">
    <source>
        <dbReference type="ARBA" id="ARBA00022729"/>
    </source>
</evidence>
<gene>
    <name evidence="9" type="ORF">JW592_24305</name>
</gene>
<comment type="caution">
    <text evidence="9">The sequence shown here is derived from an EMBL/GenBank/DDBJ whole genome shotgun (WGS) entry which is preliminary data.</text>
</comment>
<keyword evidence="6" id="KW-0034">Amyloid</keyword>
<dbReference type="RefSeq" id="WP_209267343.1">
    <property type="nucleotide sequence ID" value="NZ_JAFFZN010000025.1"/>
</dbReference>
<keyword evidence="10" id="KW-1185">Reference proteome</keyword>
<feature type="chain" id="PRO_5045756673" evidence="7">
    <location>
        <begin position="28"/>
        <end position="79"/>
    </location>
</feature>
<evidence type="ECO:0000313" key="9">
    <source>
        <dbReference type="EMBL" id="MBO8188568.1"/>
    </source>
</evidence>
<keyword evidence="3" id="KW-0964">Secreted</keyword>
<dbReference type="EMBL" id="JAFFZN010000025">
    <property type="protein sequence ID" value="MBO8188568.1"/>
    <property type="molecule type" value="Genomic_DNA"/>
</dbReference>
<organism evidence="9 10">
    <name type="scientific">Streptomyces spirodelae</name>
    <dbReference type="NCBI Taxonomy" id="2812904"/>
    <lineage>
        <taxon>Bacteria</taxon>
        <taxon>Bacillati</taxon>
        <taxon>Actinomycetota</taxon>
        <taxon>Actinomycetes</taxon>
        <taxon>Kitasatosporales</taxon>
        <taxon>Streptomycetaceae</taxon>
        <taxon>Streptomyces</taxon>
    </lineage>
</organism>
<evidence type="ECO:0000256" key="7">
    <source>
        <dbReference type="SAM" id="SignalP"/>
    </source>
</evidence>
<comment type="subcellular location">
    <subcellularLocation>
        <location evidence="1">Secreted</location>
        <location evidence="1">Cell wall</location>
    </subcellularLocation>
</comment>
<evidence type="ECO:0000259" key="8">
    <source>
        <dbReference type="Pfam" id="PF03777"/>
    </source>
</evidence>
<evidence type="ECO:0000256" key="2">
    <source>
        <dbReference type="ARBA" id="ARBA00022512"/>
    </source>
</evidence>